<dbReference type="InterPro" id="IPR011453">
    <property type="entry name" value="DUF1559"/>
</dbReference>
<organism evidence="2 3">
    <name type="scientific">Calycomorphotria hydatis</name>
    <dbReference type="NCBI Taxonomy" id="2528027"/>
    <lineage>
        <taxon>Bacteria</taxon>
        <taxon>Pseudomonadati</taxon>
        <taxon>Planctomycetota</taxon>
        <taxon>Planctomycetia</taxon>
        <taxon>Planctomycetales</taxon>
        <taxon>Planctomycetaceae</taxon>
        <taxon>Calycomorphotria</taxon>
    </lineage>
</organism>
<dbReference type="KEGG" id="chya:V22_13170"/>
<dbReference type="PANTHER" id="PTHR30093:SF2">
    <property type="entry name" value="TYPE II SECRETION SYSTEM PROTEIN H"/>
    <property type="match status" value="1"/>
</dbReference>
<gene>
    <name evidence="2" type="ORF">V22_13170</name>
</gene>
<keyword evidence="3" id="KW-1185">Reference proteome</keyword>
<dbReference type="EMBL" id="CP036316">
    <property type="protein sequence ID" value="QDT64086.1"/>
    <property type="molecule type" value="Genomic_DNA"/>
</dbReference>
<accession>A0A517T6T5</accession>
<dbReference type="PANTHER" id="PTHR30093">
    <property type="entry name" value="GENERAL SECRETION PATHWAY PROTEIN G"/>
    <property type="match status" value="1"/>
</dbReference>
<dbReference type="RefSeq" id="WP_145266956.1">
    <property type="nucleotide sequence ID" value="NZ_CP036316.1"/>
</dbReference>
<name>A0A517T6T5_9PLAN</name>
<dbReference type="Pfam" id="PF07596">
    <property type="entry name" value="SBP_bac_10"/>
    <property type="match status" value="1"/>
</dbReference>
<protein>
    <recommendedName>
        <fullName evidence="1">DUF1559 domain-containing protein</fullName>
    </recommendedName>
</protein>
<dbReference type="Proteomes" id="UP000319976">
    <property type="component" value="Chromosome"/>
</dbReference>
<sequence>MQQAREAARRTQCKSNLKQLALGTANHVDQFGVLPPARISKNWATWAVFLLPLIEQSSAFNAWDLKATYYLQTDEAGTDPSVFYCPSRRSPGMKLAGDTSFNLSDFSLVRITVNCSGIRSV</sequence>
<evidence type="ECO:0000313" key="3">
    <source>
        <dbReference type="Proteomes" id="UP000319976"/>
    </source>
</evidence>
<dbReference type="OrthoDB" id="255848at2"/>
<proteinExistence type="predicted"/>
<evidence type="ECO:0000259" key="1">
    <source>
        <dbReference type="Pfam" id="PF07596"/>
    </source>
</evidence>
<dbReference type="AlphaFoldDB" id="A0A517T6T5"/>
<reference evidence="2 3" key="1">
    <citation type="submission" date="2019-02" db="EMBL/GenBank/DDBJ databases">
        <title>Deep-cultivation of Planctomycetes and their phenomic and genomic characterization uncovers novel biology.</title>
        <authorList>
            <person name="Wiegand S."/>
            <person name="Jogler M."/>
            <person name="Boedeker C."/>
            <person name="Pinto D."/>
            <person name="Vollmers J."/>
            <person name="Rivas-Marin E."/>
            <person name="Kohn T."/>
            <person name="Peeters S.H."/>
            <person name="Heuer A."/>
            <person name="Rast P."/>
            <person name="Oberbeckmann S."/>
            <person name="Bunk B."/>
            <person name="Jeske O."/>
            <person name="Meyerdierks A."/>
            <person name="Storesund J.E."/>
            <person name="Kallscheuer N."/>
            <person name="Luecker S."/>
            <person name="Lage O.M."/>
            <person name="Pohl T."/>
            <person name="Merkel B.J."/>
            <person name="Hornburger P."/>
            <person name="Mueller R.-W."/>
            <person name="Bruemmer F."/>
            <person name="Labrenz M."/>
            <person name="Spormann A.M."/>
            <person name="Op den Camp H."/>
            <person name="Overmann J."/>
            <person name="Amann R."/>
            <person name="Jetten M.S.M."/>
            <person name="Mascher T."/>
            <person name="Medema M.H."/>
            <person name="Devos D.P."/>
            <person name="Kaster A.-K."/>
            <person name="Ovreas L."/>
            <person name="Rohde M."/>
            <person name="Galperin M.Y."/>
            <person name="Jogler C."/>
        </authorList>
    </citation>
    <scope>NUCLEOTIDE SEQUENCE [LARGE SCALE GENOMIC DNA]</scope>
    <source>
        <strain evidence="2 3">V22</strain>
    </source>
</reference>
<feature type="domain" description="DUF1559" evidence="1">
    <location>
        <begin position="2"/>
        <end position="93"/>
    </location>
</feature>
<evidence type="ECO:0000313" key="2">
    <source>
        <dbReference type="EMBL" id="QDT64086.1"/>
    </source>
</evidence>